<dbReference type="InterPro" id="IPR050661">
    <property type="entry name" value="BglG_antiterminators"/>
</dbReference>
<name>A0A1M4TXU2_VIBGA</name>
<dbReference type="SUPFAM" id="SSF63520">
    <property type="entry name" value="PTS-regulatory domain, PRD"/>
    <property type="match status" value="2"/>
</dbReference>
<evidence type="ECO:0000313" key="10">
    <source>
        <dbReference type="Proteomes" id="UP000184159"/>
    </source>
</evidence>
<dbReference type="SUPFAM" id="SSF52794">
    <property type="entry name" value="PTS system IIB component-like"/>
    <property type="match status" value="1"/>
</dbReference>
<feature type="domain" description="PTS EIIB type-2" evidence="7">
    <location>
        <begin position="396"/>
        <end position="489"/>
    </location>
</feature>
<dbReference type="Pfam" id="PF08279">
    <property type="entry name" value="HTH_11"/>
    <property type="match status" value="1"/>
</dbReference>
<evidence type="ECO:0000256" key="4">
    <source>
        <dbReference type="ARBA" id="ARBA00023159"/>
    </source>
</evidence>
<dbReference type="Pfam" id="PF00874">
    <property type="entry name" value="PRD"/>
    <property type="match status" value="2"/>
</dbReference>
<reference evidence="10" key="1">
    <citation type="submission" date="2016-11" db="EMBL/GenBank/DDBJ databases">
        <authorList>
            <person name="Varghese N."/>
            <person name="Submissions S."/>
        </authorList>
    </citation>
    <scope>NUCLEOTIDE SEQUENCE [LARGE SCALE GENOMIC DNA]</scope>
    <source>
        <strain evidence="10">DSM 21264</strain>
    </source>
</reference>
<dbReference type="EMBL" id="FQUH01000001">
    <property type="protein sequence ID" value="SHE49234.1"/>
    <property type="molecule type" value="Genomic_DNA"/>
</dbReference>
<feature type="domain" description="PRD" evidence="8">
    <location>
        <begin position="168"/>
        <end position="279"/>
    </location>
</feature>
<dbReference type="GO" id="GO:0009401">
    <property type="term" value="P:phosphoenolpyruvate-dependent sugar phosphotransferase system"/>
    <property type="evidence" value="ECO:0007669"/>
    <property type="project" value="InterPro"/>
</dbReference>
<feature type="domain" description="PRD" evidence="8">
    <location>
        <begin position="285"/>
        <end position="392"/>
    </location>
</feature>
<dbReference type="PANTHER" id="PTHR30185">
    <property type="entry name" value="CRYPTIC BETA-GLUCOSIDE BGL OPERON ANTITERMINATOR"/>
    <property type="match status" value="1"/>
</dbReference>
<keyword evidence="10" id="KW-1185">Reference proteome</keyword>
<dbReference type="GO" id="GO:0008982">
    <property type="term" value="F:protein-N(PI)-phosphohistidine-sugar phosphotransferase activity"/>
    <property type="evidence" value="ECO:0007669"/>
    <property type="project" value="InterPro"/>
</dbReference>
<gene>
    <name evidence="9" type="ORF">SAMN02745781_00415</name>
</gene>
<dbReference type="GO" id="GO:0006355">
    <property type="term" value="P:regulation of DNA-templated transcription"/>
    <property type="evidence" value="ECO:0007669"/>
    <property type="project" value="InterPro"/>
</dbReference>
<proteinExistence type="predicted"/>
<dbReference type="InterPro" id="IPR036634">
    <property type="entry name" value="PRD_sf"/>
</dbReference>
<evidence type="ECO:0000256" key="3">
    <source>
        <dbReference type="ARBA" id="ARBA00023015"/>
    </source>
</evidence>
<evidence type="ECO:0000259" key="6">
    <source>
        <dbReference type="PROSITE" id="PS51094"/>
    </source>
</evidence>
<accession>A0A1M4TXU2</accession>
<dbReference type="InterPro" id="IPR013196">
    <property type="entry name" value="HTH_11"/>
</dbReference>
<dbReference type="PROSITE" id="PS51372">
    <property type="entry name" value="PRD_2"/>
    <property type="match status" value="2"/>
</dbReference>
<dbReference type="InterPro" id="IPR036095">
    <property type="entry name" value="PTS_EIIB-like_sf"/>
</dbReference>
<dbReference type="InterPro" id="IPR013011">
    <property type="entry name" value="PTS_EIIB_2"/>
</dbReference>
<evidence type="ECO:0000259" key="8">
    <source>
        <dbReference type="PROSITE" id="PS51372"/>
    </source>
</evidence>
<dbReference type="Proteomes" id="UP000184159">
    <property type="component" value="Unassembled WGS sequence"/>
</dbReference>
<dbReference type="InterPro" id="IPR011608">
    <property type="entry name" value="PRD"/>
</dbReference>
<dbReference type="Pfam" id="PF05043">
    <property type="entry name" value="Mga"/>
    <property type="match status" value="1"/>
</dbReference>
<keyword evidence="3" id="KW-0805">Transcription regulation</keyword>
<evidence type="ECO:0000256" key="5">
    <source>
        <dbReference type="ARBA" id="ARBA00023163"/>
    </source>
</evidence>
<dbReference type="Pfam" id="PF00359">
    <property type="entry name" value="PTS_EIIA_2"/>
    <property type="match status" value="1"/>
</dbReference>
<dbReference type="Gene3D" id="3.40.50.2300">
    <property type="match status" value="1"/>
</dbReference>
<dbReference type="InterPro" id="IPR036388">
    <property type="entry name" value="WH-like_DNA-bd_sf"/>
</dbReference>
<keyword evidence="2" id="KW-0677">Repeat</keyword>
<dbReference type="InterPro" id="IPR016152">
    <property type="entry name" value="PTrfase/Anion_transptr"/>
</dbReference>
<dbReference type="PANTHER" id="PTHR30185:SF13">
    <property type="entry name" value="LICABCH OPERON REGULATOR-RELATED"/>
    <property type="match status" value="1"/>
</dbReference>
<dbReference type="Gene3D" id="3.40.930.10">
    <property type="entry name" value="Mannitol-specific EII, Chain A"/>
    <property type="match status" value="1"/>
</dbReference>
<keyword evidence="5" id="KW-0804">Transcription</keyword>
<dbReference type="Gene3D" id="1.10.1790.10">
    <property type="entry name" value="PRD domain"/>
    <property type="match status" value="2"/>
</dbReference>
<dbReference type="AlphaFoldDB" id="A0A1M4TXU2"/>
<organism evidence="9 10">
    <name type="scientific">Vibrio gazogenes DSM 21264 = NBRC 103151</name>
    <dbReference type="NCBI Taxonomy" id="1123492"/>
    <lineage>
        <taxon>Bacteria</taxon>
        <taxon>Pseudomonadati</taxon>
        <taxon>Pseudomonadota</taxon>
        <taxon>Gammaproteobacteria</taxon>
        <taxon>Vibrionales</taxon>
        <taxon>Vibrionaceae</taxon>
        <taxon>Vibrio</taxon>
    </lineage>
</organism>
<dbReference type="SUPFAM" id="SSF55804">
    <property type="entry name" value="Phoshotransferase/anion transport protein"/>
    <property type="match status" value="1"/>
</dbReference>
<evidence type="ECO:0000256" key="1">
    <source>
        <dbReference type="ARBA" id="ARBA00022679"/>
    </source>
</evidence>
<dbReference type="RefSeq" id="WP_072954911.1">
    <property type="nucleotide sequence ID" value="NZ_FQUH01000001.1"/>
</dbReference>
<dbReference type="InterPro" id="IPR007737">
    <property type="entry name" value="Mga_HTH"/>
</dbReference>
<dbReference type="PROSITE" id="PS51094">
    <property type="entry name" value="PTS_EIIA_TYPE_2"/>
    <property type="match status" value="1"/>
</dbReference>
<dbReference type="Gene3D" id="1.10.10.10">
    <property type="entry name" value="Winged helix-like DNA-binding domain superfamily/Winged helix DNA-binding domain"/>
    <property type="match status" value="1"/>
</dbReference>
<evidence type="ECO:0000313" key="9">
    <source>
        <dbReference type="EMBL" id="SHE49234.1"/>
    </source>
</evidence>
<feature type="domain" description="PTS EIIA type-2" evidence="6">
    <location>
        <begin position="489"/>
        <end position="625"/>
    </location>
</feature>
<keyword evidence="1" id="KW-0808">Transferase</keyword>
<keyword evidence="4" id="KW-0010">Activator</keyword>
<evidence type="ECO:0000259" key="7">
    <source>
        <dbReference type="PROSITE" id="PS51099"/>
    </source>
</evidence>
<evidence type="ECO:0000256" key="2">
    <source>
        <dbReference type="ARBA" id="ARBA00022737"/>
    </source>
</evidence>
<dbReference type="PROSITE" id="PS51099">
    <property type="entry name" value="PTS_EIIB_TYPE_2"/>
    <property type="match status" value="1"/>
</dbReference>
<sequence length="625" mass="72213">MNHKLSEILTLLREDCYQSARNIANKVNTSEKTVRNRIKLLNDELNEHGAAVLSKPNMGYTLIVHNEVEFSQYKRSFLSDITHPKTPDERVIFLLSFLISRINYIKIDDICDNIYVSRNTLSSDIKKVETILNHYQLRINRRPNYGILIEGDEIHKRMCISEQIIDSNFNVSEFNISHDLINIINTFVVTTLMSKNITVSDSYLDDLVKHIFISLERFKDGFYIMSIDNREHEENLDLLSAAHEISDCIAKELNTYLSEKEIQYLSLLLSAKLPSSAYKRNNNLVISRYIDDLTSKMFKEILDSHNLNFFQNFDLRLSISKHLVPFDLRMKYGIPVTNPLKLEIIKELPFAFTLASTASLALSMHYGTQISEDEITYFAMLIELALDKNRKGSVKKNIVIVCSSGKSTSQLIIRKYRNAFGDYIDNIFECSSYELADFNFEAHQIDYVFSTVKIDIDIPVPIVEVSHFLESKEVDLYTDMFEKDSIVTTFYRRELFFNHINENSKDDVIKRLCELASASIQIPETFLDSVNKREELGQTDFGNLVATPHPYKIISDQDFVIVGVLKEPIWWGKNYVQVVLLTSVSSKENEAQETFYARTSRFVFNEDAVKKLIAEPSFDNFISLL</sequence>
<protein>
    <submittedName>
        <fullName evidence="9">Lichenan operon transcriptional antiterminator</fullName>
    </submittedName>
</protein>
<dbReference type="InterPro" id="IPR002178">
    <property type="entry name" value="PTS_EIIA_type-2_dom"/>
</dbReference>
<dbReference type="CDD" id="cd05568">
    <property type="entry name" value="PTS_IIB_bgl_like"/>
    <property type="match status" value="1"/>
</dbReference>